<name>A0AC34QD41_9BILA</name>
<proteinExistence type="predicted"/>
<evidence type="ECO:0000313" key="1">
    <source>
        <dbReference type="Proteomes" id="UP000887576"/>
    </source>
</evidence>
<reference evidence="2" key="1">
    <citation type="submission" date="2022-11" db="UniProtKB">
        <authorList>
            <consortium name="WormBaseParasite"/>
        </authorList>
    </citation>
    <scope>IDENTIFICATION</scope>
</reference>
<dbReference type="WBParaSite" id="JU765_v2.g15284.t1">
    <property type="protein sequence ID" value="JU765_v2.g15284.t1"/>
    <property type="gene ID" value="JU765_v2.g15284"/>
</dbReference>
<dbReference type="Proteomes" id="UP000887576">
    <property type="component" value="Unplaced"/>
</dbReference>
<organism evidence="1 2">
    <name type="scientific">Panagrolaimus sp. JU765</name>
    <dbReference type="NCBI Taxonomy" id="591449"/>
    <lineage>
        <taxon>Eukaryota</taxon>
        <taxon>Metazoa</taxon>
        <taxon>Ecdysozoa</taxon>
        <taxon>Nematoda</taxon>
        <taxon>Chromadorea</taxon>
        <taxon>Rhabditida</taxon>
        <taxon>Tylenchina</taxon>
        <taxon>Panagrolaimomorpha</taxon>
        <taxon>Panagrolaimoidea</taxon>
        <taxon>Panagrolaimidae</taxon>
        <taxon>Panagrolaimus</taxon>
    </lineage>
</organism>
<accession>A0AC34QD41</accession>
<sequence length="409" mass="47113">MLFYGLFLVLSLGKVSFAEDRLDDSVRRLSSQITRIFDEQARFDLIEKGLSEHIQGKIATRQQNLEEISANSQAKFQKFVNLKIKAVKKLVETAEKVTEESNPPPGQDPTKFERECREYSSKIAKKNVFNVTKDEDFRKTAVHINVESYHKIAKKNVFNVTKDEDFRKTAVHINVESYQCDNAVLRDFEWTGSEMMEQQFRENQETDPSIIRQYIGTNSGLTRMLPAIKWIAEPVEVTMDLFDPRYRPWFTAAESAPKDAIFLIDYSGSVKGQTLHLMKITIQFVLTTLTTNDYFSAIWYNSRTGYILDECCGQDFLPATTKNKRLLLTQLDKIEERDVANLAQALNETFDRFERSLEVSEKFKKTLGDAGKSGGHKIVLLFTDGIENWPNLVIDEYKNEFPDEIVSFP</sequence>
<protein>
    <submittedName>
        <fullName evidence="2">VWFA domain-containing protein</fullName>
    </submittedName>
</protein>
<evidence type="ECO:0000313" key="2">
    <source>
        <dbReference type="WBParaSite" id="JU765_v2.g15284.t1"/>
    </source>
</evidence>